<dbReference type="SUPFAM" id="SSF158472">
    <property type="entry name" value="HAMP domain-like"/>
    <property type="match status" value="1"/>
</dbReference>
<proteinExistence type="predicted"/>
<dbReference type="Pfam" id="PF00990">
    <property type="entry name" value="GGDEF"/>
    <property type="match status" value="1"/>
</dbReference>
<feature type="domain" description="GGDEF" evidence="4">
    <location>
        <begin position="156"/>
        <end position="302"/>
    </location>
</feature>
<dbReference type="CDD" id="cd01948">
    <property type="entry name" value="EAL"/>
    <property type="match status" value="1"/>
</dbReference>
<evidence type="ECO:0000259" key="2">
    <source>
        <dbReference type="PROSITE" id="PS50883"/>
    </source>
</evidence>
<dbReference type="PANTHER" id="PTHR33121">
    <property type="entry name" value="CYCLIC DI-GMP PHOSPHODIESTERASE PDEF"/>
    <property type="match status" value="1"/>
</dbReference>
<dbReference type="PANTHER" id="PTHR33121:SF79">
    <property type="entry name" value="CYCLIC DI-GMP PHOSPHODIESTERASE PDED-RELATED"/>
    <property type="match status" value="1"/>
</dbReference>
<dbReference type="InterPro" id="IPR000160">
    <property type="entry name" value="GGDEF_dom"/>
</dbReference>
<keyword evidence="1" id="KW-1133">Transmembrane helix</keyword>
<dbReference type="SMART" id="SM00304">
    <property type="entry name" value="HAMP"/>
    <property type="match status" value="1"/>
</dbReference>
<dbReference type="PROSITE" id="PS50885">
    <property type="entry name" value="HAMP"/>
    <property type="match status" value="1"/>
</dbReference>
<keyword evidence="5" id="KW-0378">Hydrolase</keyword>
<dbReference type="PROSITE" id="PS50887">
    <property type="entry name" value="GGDEF"/>
    <property type="match status" value="1"/>
</dbReference>
<sequence>MKDWLENIQKTLAGKLTLAFVGLISLVMLGMTLTLIFTVGYGSTLAWAVGMSSLAMLLASATFYAFVTRITEPLRDLTDFAQQTNLKRLAVRLDVRSGDELEILARALNRMMQRLDASMKRIQQLAFVDTITELPNRDRFRQETDEAAKSNAVNNLVGAVISIDVDKFIRVQETLGQIAGEELLGLVAERLSAAVRASDRIVRLQTCIARPALLARTGISEFAVLIPDIDDPTQAGRFAQLVAAGLRQHFELGGHRIVLGACAGIAIFPQDGETGEEVLRSAELALSHARNGGRNRSVFFTRKMNQRALEKLVLENEIRAGIEQGQFMAYFQPKVDLGTGRIHGCEALVRWNHPTQGMVSPTKFIAAAEETGLIAPLGDYIMRDAAKKAAGWLRRGIALRVAVNVSAMQFNDDNFTAKVQNILAETGLPASLFELEITESIAMSNPDRVIRLLEPLRNKGVRIAIDDFGTGHSNLAALTRMPFDVFKIDQSFIRALGKDRSAPAMIETIIAMAGGLNYETVAEGVESQEQAAFLKKRGATLGQGYLFGSPMSADAFEAHARNWAARADGMAPTQLPDGLRRPS</sequence>
<dbReference type="NCBIfam" id="TIGR00254">
    <property type="entry name" value="GGDEF"/>
    <property type="match status" value="1"/>
</dbReference>
<dbReference type="Pfam" id="PF00672">
    <property type="entry name" value="HAMP"/>
    <property type="match status" value="1"/>
</dbReference>
<feature type="domain" description="HAMP" evidence="3">
    <location>
        <begin position="68"/>
        <end position="120"/>
    </location>
</feature>
<keyword evidence="1" id="KW-0812">Transmembrane</keyword>
<comment type="caution">
    <text evidence="5">The sequence shown here is derived from an EMBL/GenBank/DDBJ whole genome shotgun (WGS) entry which is preliminary data.</text>
</comment>
<evidence type="ECO:0000259" key="4">
    <source>
        <dbReference type="PROSITE" id="PS50887"/>
    </source>
</evidence>
<accession>A0A2P2EDY6</accession>
<dbReference type="PROSITE" id="PS50883">
    <property type="entry name" value="EAL"/>
    <property type="match status" value="1"/>
</dbReference>
<dbReference type="Proteomes" id="UP000245086">
    <property type="component" value="Unassembled WGS sequence"/>
</dbReference>
<organism evidence="5 6">
    <name type="scientific">Candidatus Phycosocius bacilliformis</name>
    <dbReference type="NCBI Taxonomy" id="1445552"/>
    <lineage>
        <taxon>Bacteria</taxon>
        <taxon>Pseudomonadati</taxon>
        <taxon>Pseudomonadota</taxon>
        <taxon>Alphaproteobacteria</taxon>
        <taxon>Caulobacterales</taxon>
        <taxon>Caulobacterales incertae sedis</taxon>
        <taxon>Candidatus Phycosocius</taxon>
    </lineage>
</organism>
<dbReference type="Pfam" id="PF00563">
    <property type="entry name" value="EAL"/>
    <property type="match status" value="1"/>
</dbReference>
<protein>
    <submittedName>
        <fullName evidence="5">Cyclic di-GMP phosphodiesterase Gmr</fullName>
        <ecNumber evidence="5">3.1.4.52</ecNumber>
    </submittedName>
</protein>
<dbReference type="AlphaFoldDB" id="A0A2P2EDY6"/>
<keyword evidence="6" id="KW-1185">Reference proteome</keyword>
<dbReference type="CDD" id="cd01949">
    <property type="entry name" value="GGDEF"/>
    <property type="match status" value="1"/>
</dbReference>
<dbReference type="SMART" id="SM00052">
    <property type="entry name" value="EAL"/>
    <property type="match status" value="1"/>
</dbReference>
<gene>
    <name evidence="5" type="primary">gmr</name>
    <name evidence="5" type="ORF">PbB2_02971</name>
</gene>
<feature type="domain" description="EAL" evidence="2">
    <location>
        <begin position="311"/>
        <end position="564"/>
    </location>
</feature>
<evidence type="ECO:0000259" key="3">
    <source>
        <dbReference type="PROSITE" id="PS50885"/>
    </source>
</evidence>
<reference evidence="5" key="1">
    <citation type="journal article" date="2018" name="Genome Announc.">
        <title>Draft Genome Sequence of "Candidatus Phycosocius bacilliformis," an Alphaproteobacterial Ectosymbiont of the Hydrocarbon-Producing Green Alga Botryococcus braunii.</title>
        <authorList>
            <person name="Tanabe Y."/>
            <person name="Yamaguchi H."/>
            <person name="Watanabe M.M."/>
        </authorList>
    </citation>
    <scope>NUCLEOTIDE SEQUENCE [LARGE SCALE GENOMIC DNA]</scope>
    <source>
        <strain evidence="5">BOTRYCO-2</strain>
    </source>
</reference>
<dbReference type="Gene3D" id="6.10.340.10">
    <property type="match status" value="1"/>
</dbReference>
<dbReference type="InterPro" id="IPR035919">
    <property type="entry name" value="EAL_sf"/>
</dbReference>
<dbReference type="OrthoDB" id="7167813at2"/>
<dbReference type="InterPro" id="IPR001633">
    <property type="entry name" value="EAL_dom"/>
</dbReference>
<name>A0A2P2EDY6_9PROT</name>
<dbReference type="InterPro" id="IPR050706">
    <property type="entry name" value="Cyclic-di-GMP_PDE-like"/>
</dbReference>
<dbReference type="SUPFAM" id="SSF55073">
    <property type="entry name" value="Nucleotide cyclase"/>
    <property type="match status" value="1"/>
</dbReference>
<keyword evidence="1" id="KW-0472">Membrane</keyword>
<dbReference type="GO" id="GO:0007165">
    <property type="term" value="P:signal transduction"/>
    <property type="evidence" value="ECO:0007669"/>
    <property type="project" value="InterPro"/>
</dbReference>
<feature type="transmembrane region" description="Helical" evidence="1">
    <location>
        <begin position="45"/>
        <end position="67"/>
    </location>
</feature>
<evidence type="ECO:0000313" key="5">
    <source>
        <dbReference type="EMBL" id="GBF59277.1"/>
    </source>
</evidence>
<dbReference type="InterPro" id="IPR029787">
    <property type="entry name" value="Nucleotide_cyclase"/>
</dbReference>
<dbReference type="Gene3D" id="3.30.70.270">
    <property type="match status" value="1"/>
</dbReference>
<dbReference type="InterPro" id="IPR003660">
    <property type="entry name" value="HAMP_dom"/>
</dbReference>
<dbReference type="RefSeq" id="WP_133245847.1">
    <property type="nucleotide sequence ID" value="NZ_BFBR01000011.1"/>
</dbReference>
<dbReference type="SUPFAM" id="SSF141868">
    <property type="entry name" value="EAL domain-like"/>
    <property type="match status" value="1"/>
</dbReference>
<dbReference type="GO" id="GO:0016020">
    <property type="term" value="C:membrane"/>
    <property type="evidence" value="ECO:0007669"/>
    <property type="project" value="InterPro"/>
</dbReference>
<evidence type="ECO:0000313" key="6">
    <source>
        <dbReference type="Proteomes" id="UP000245086"/>
    </source>
</evidence>
<dbReference type="EMBL" id="BFBR01000011">
    <property type="protein sequence ID" value="GBF59277.1"/>
    <property type="molecule type" value="Genomic_DNA"/>
</dbReference>
<dbReference type="EC" id="3.1.4.52" evidence="5"/>
<dbReference type="InterPro" id="IPR043128">
    <property type="entry name" value="Rev_trsase/Diguanyl_cyclase"/>
</dbReference>
<dbReference type="CDD" id="cd06225">
    <property type="entry name" value="HAMP"/>
    <property type="match status" value="1"/>
</dbReference>
<dbReference type="Gene3D" id="3.20.20.450">
    <property type="entry name" value="EAL domain"/>
    <property type="match status" value="1"/>
</dbReference>
<dbReference type="SMART" id="SM00267">
    <property type="entry name" value="GGDEF"/>
    <property type="match status" value="1"/>
</dbReference>
<feature type="transmembrane region" description="Helical" evidence="1">
    <location>
        <begin position="12"/>
        <end position="39"/>
    </location>
</feature>
<evidence type="ECO:0000256" key="1">
    <source>
        <dbReference type="SAM" id="Phobius"/>
    </source>
</evidence>
<dbReference type="GO" id="GO:0071111">
    <property type="term" value="F:cyclic-guanylate-specific phosphodiesterase activity"/>
    <property type="evidence" value="ECO:0007669"/>
    <property type="project" value="UniProtKB-EC"/>
</dbReference>